<reference evidence="10 11" key="1">
    <citation type="submission" date="2024-02" db="EMBL/GenBank/DDBJ databases">
        <authorList>
            <person name="Chen Y."/>
            <person name="Shah S."/>
            <person name="Dougan E. K."/>
            <person name="Thang M."/>
            <person name="Chan C."/>
        </authorList>
    </citation>
    <scope>NUCLEOTIDE SEQUENCE [LARGE SCALE GENOMIC DNA]</scope>
</reference>
<dbReference type="Pfam" id="PF01432">
    <property type="entry name" value="Peptidase_M3"/>
    <property type="match status" value="1"/>
</dbReference>
<dbReference type="EMBL" id="CAXAMN010000570">
    <property type="protein sequence ID" value="CAK8989576.1"/>
    <property type="molecule type" value="Genomic_DNA"/>
</dbReference>
<keyword evidence="4 7" id="KW-0378">Hydrolase</keyword>
<evidence type="ECO:0000256" key="5">
    <source>
        <dbReference type="ARBA" id="ARBA00022833"/>
    </source>
</evidence>
<evidence type="ECO:0000256" key="2">
    <source>
        <dbReference type="ARBA" id="ARBA00022670"/>
    </source>
</evidence>
<dbReference type="Gene3D" id="1.10.1370.10">
    <property type="entry name" value="Neurolysin, domain 3"/>
    <property type="match status" value="1"/>
</dbReference>
<sequence>MIRAPGINGLLGALRTARQVLSGRNAFQDLAQIEVARLAASTSLGHRDPGVQLEPLDLHRVSSAALWWLACRRAKRQLQQGAEVNLELCKLSFLVILAGKLRELGPLRGLSFRLAGWDVKNWMQTALRGALLDGKVIPGTKNGITARMLMMCKVEASTVCSQEPTATAQFDRLWLFVFEADLLEKELRARNAFQRALTQAFQDGEQLHFTEAELAGVPEQFKKRFTGPLQRWQKGRFKIPVGREAMNHIVPYCSVSSTRHQLFEAYYRRFGSDFHASALELLRARQQLAKQLGFRCWADYELRPLSEVAQDSHAASKLFEDCWRHLEPAVASAVQKMKGKAGVLQQPDEAYYWTLHGRAVEALKLAEYLPAEQALERLVDVLGRACNITFRALPARSWWQTGWHSGVRCFEVLDGPPLGIAAGGGRCLGYVYVELYGTWRGTRPLAPGALLLAPGHVYLGLHLQAPSMGMTKLLTPEDATMMAHELGHAVHMLCFSGSAQEFQDLPLDLLELPSTFAEVLATKPEVVGEYARHHQSGDGPPNSLLQVAQANPNFFAQKLQSWNVSLGLHSDFDAFAATPSELQDRAVSLWQRYSKVAASGSFSPLGEDAGGCLALGANQVAYLLCYLRTATLLRGKSAQGKSALKRWLSPDAAGKLRAQLLDQRFNSERLATLLPTLQEEGMSQLPHPLPPLPSESKPGLFQNLR</sequence>
<keyword evidence="2 7" id="KW-0645">Protease</keyword>
<dbReference type="PANTHER" id="PTHR11804:SF84">
    <property type="entry name" value="SACCHAROLYSIN"/>
    <property type="match status" value="1"/>
</dbReference>
<evidence type="ECO:0000259" key="9">
    <source>
        <dbReference type="Pfam" id="PF01432"/>
    </source>
</evidence>
<evidence type="ECO:0000256" key="8">
    <source>
        <dbReference type="SAM" id="MobiDB-lite"/>
    </source>
</evidence>
<name>A0ABP0HH91_9DINO</name>
<proteinExistence type="inferred from homology"/>
<evidence type="ECO:0000256" key="1">
    <source>
        <dbReference type="ARBA" id="ARBA00006040"/>
    </source>
</evidence>
<comment type="caution">
    <text evidence="10">The sequence shown here is derived from an EMBL/GenBank/DDBJ whole genome shotgun (WGS) entry which is preliminary data.</text>
</comment>
<dbReference type="InterPro" id="IPR001567">
    <property type="entry name" value="Pept_M3A_M3B_dom"/>
</dbReference>
<comment type="cofactor">
    <cofactor evidence="7">
        <name>Zn(2+)</name>
        <dbReference type="ChEBI" id="CHEBI:29105"/>
    </cofactor>
    <text evidence="7">Binds 1 zinc ion.</text>
</comment>
<organism evidence="10 11">
    <name type="scientific">Durusdinium trenchii</name>
    <dbReference type="NCBI Taxonomy" id="1381693"/>
    <lineage>
        <taxon>Eukaryota</taxon>
        <taxon>Sar</taxon>
        <taxon>Alveolata</taxon>
        <taxon>Dinophyceae</taxon>
        <taxon>Suessiales</taxon>
        <taxon>Symbiodiniaceae</taxon>
        <taxon>Durusdinium</taxon>
    </lineage>
</organism>
<evidence type="ECO:0000256" key="4">
    <source>
        <dbReference type="ARBA" id="ARBA00022801"/>
    </source>
</evidence>
<feature type="region of interest" description="Disordered" evidence="8">
    <location>
        <begin position="681"/>
        <end position="705"/>
    </location>
</feature>
<dbReference type="InterPro" id="IPR024079">
    <property type="entry name" value="MetalloPept_cat_dom_sf"/>
</dbReference>
<comment type="similarity">
    <text evidence="1 7">Belongs to the peptidase M3 family.</text>
</comment>
<keyword evidence="11" id="KW-1185">Reference proteome</keyword>
<gene>
    <name evidence="10" type="ORF">CCMP2556_LOCUS1720</name>
</gene>
<keyword evidence="5 7" id="KW-0862">Zinc</keyword>
<keyword evidence="6 7" id="KW-0482">Metalloprotease</keyword>
<feature type="domain" description="Peptidase M3A/M3B catalytic" evidence="9">
    <location>
        <begin position="252"/>
        <end position="595"/>
    </location>
</feature>
<dbReference type="SUPFAM" id="SSF55486">
    <property type="entry name" value="Metalloproteases ('zincins'), catalytic domain"/>
    <property type="match status" value="1"/>
</dbReference>
<evidence type="ECO:0000256" key="7">
    <source>
        <dbReference type="RuleBase" id="RU003435"/>
    </source>
</evidence>
<evidence type="ECO:0000256" key="6">
    <source>
        <dbReference type="ARBA" id="ARBA00023049"/>
    </source>
</evidence>
<dbReference type="Proteomes" id="UP001642484">
    <property type="component" value="Unassembled WGS sequence"/>
</dbReference>
<protein>
    <recommendedName>
        <fullName evidence="9">Peptidase M3A/M3B catalytic domain-containing protein</fullName>
    </recommendedName>
</protein>
<dbReference type="InterPro" id="IPR045090">
    <property type="entry name" value="Pept_M3A_M3B"/>
</dbReference>
<evidence type="ECO:0000256" key="3">
    <source>
        <dbReference type="ARBA" id="ARBA00022723"/>
    </source>
</evidence>
<evidence type="ECO:0000313" key="10">
    <source>
        <dbReference type="EMBL" id="CAK8989576.1"/>
    </source>
</evidence>
<dbReference type="PANTHER" id="PTHR11804">
    <property type="entry name" value="PROTEASE M3 THIMET OLIGOPEPTIDASE-RELATED"/>
    <property type="match status" value="1"/>
</dbReference>
<keyword evidence="3 7" id="KW-0479">Metal-binding</keyword>
<dbReference type="Gene3D" id="3.40.390.10">
    <property type="entry name" value="Collagenase (Catalytic Domain)"/>
    <property type="match status" value="1"/>
</dbReference>
<dbReference type="InterPro" id="IPR024077">
    <property type="entry name" value="Neurolysin/TOP_dom2"/>
</dbReference>
<accession>A0ABP0HH91</accession>
<evidence type="ECO:0000313" key="11">
    <source>
        <dbReference type="Proteomes" id="UP001642484"/>
    </source>
</evidence>